<feature type="domain" description="Beta-lactamase-related" evidence="1">
    <location>
        <begin position="19"/>
        <end position="357"/>
    </location>
</feature>
<dbReference type="InterPro" id="IPR001466">
    <property type="entry name" value="Beta-lactam-related"/>
</dbReference>
<sequence>MCMSHITDSDHEQLRAEFDRHLDVGLHHGAQLAVYVNGELVVDFAGGMTGPDGKETTPETRHLIFSCTKPYAGVGLHQLIEDGEADYDDPVVEYWPEFADPGTQKADITIRHVLSHTAGIPYGEFDDKAEKWSDWDAVVQAMEDIEPVFEPGEQPAYHTFNYGWLVGELIHRLSGQPVEEYVAENVFDPLGMEQSSIGLAANEDDDVATLTGFEVFDRCRDPGEGLGIPASESAAAFNDDAVRRAVVPAATGIGTARDMARFYASMANGGALDGTRLLEETTVAEATRTHAETDSDGTLSRPARYGLGFWTGGLANDMFGSLSRERMFGHAGLGSIFGWGDPELNVGFAYVTNGIREESWEHAARVAGMSDAVRLALLE</sequence>
<dbReference type="Proteomes" id="UP000663292">
    <property type="component" value="Plasmid pHSR-Est01"/>
</dbReference>
<name>A0A897NXV8_9EURY</name>
<dbReference type="InterPro" id="IPR012338">
    <property type="entry name" value="Beta-lactam/transpept-like"/>
</dbReference>
<geneLocation type="plasmid" evidence="2 3">
    <name>pHSR-Est01</name>
</geneLocation>
<organism evidence="2 3">
    <name type="scientific">Halapricum desulfuricans</name>
    <dbReference type="NCBI Taxonomy" id="2841257"/>
    <lineage>
        <taxon>Archaea</taxon>
        <taxon>Methanobacteriati</taxon>
        <taxon>Methanobacteriota</taxon>
        <taxon>Stenosarchaea group</taxon>
        <taxon>Halobacteria</taxon>
        <taxon>Halobacteriales</taxon>
        <taxon>Haloarculaceae</taxon>
        <taxon>Halapricum</taxon>
    </lineage>
</organism>
<evidence type="ECO:0000259" key="1">
    <source>
        <dbReference type="Pfam" id="PF00144"/>
    </source>
</evidence>
<evidence type="ECO:0000313" key="3">
    <source>
        <dbReference type="Proteomes" id="UP000663292"/>
    </source>
</evidence>
<dbReference type="EMBL" id="CP064792">
    <property type="protein sequence ID" value="QSG16405.1"/>
    <property type="molecule type" value="Genomic_DNA"/>
</dbReference>
<accession>A0A897NXV8</accession>
<dbReference type="Gene3D" id="3.40.710.10">
    <property type="entry name" value="DD-peptidase/beta-lactamase superfamily"/>
    <property type="match status" value="1"/>
</dbReference>
<keyword evidence="2" id="KW-0614">Plasmid</keyword>
<dbReference type="SUPFAM" id="SSF56601">
    <property type="entry name" value="beta-lactamase/transpeptidase-like"/>
    <property type="match status" value="1"/>
</dbReference>
<gene>
    <name evidence="2" type="ORF">HSEST_3141</name>
</gene>
<evidence type="ECO:0000313" key="2">
    <source>
        <dbReference type="EMBL" id="QSG16405.1"/>
    </source>
</evidence>
<proteinExistence type="predicted"/>
<dbReference type="InterPro" id="IPR052907">
    <property type="entry name" value="Beta-lactamase/esterase"/>
</dbReference>
<dbReference type="Pfam" id="PF00144">
    <property type="entry name" value="Beta-lactamase"/>
    <property type="match status" value="1"/>
</dbReference>
<dbReference type="AlphaFoldDB" id="A0A897NXV8"/>
<keyword evidence="3" id="KW-1185">Reference proteome</keyword>
<dbReference type="PANTHER" id="PTHR43319:SF3">
    <property type="entry name" value="BETA-LACTAMASE-RELATED DOMAIN-CONTAINING PROTEIN"/>
    <property type="match status" value="1"/>
</dbReference>
<protein>
    <submittedName>
        <fullName evidence="2">CubicO group peptidase, beta-lactamase class C family</fullName>
    </submittedName>
</protein>
<dbReference type="PANTHER" id="PTHR43319">
    <property type="entry name" value="BETA-LACTAMASE-RELATED"/>
    <property type="match status" value="1"/>
</dbReference>
<reference evidence="2 3" key="1">
    <citation type="submission" date="2020-11" db="EMBL/GenBank/DDBJ databases">
        <title>Carbohydrate-dependent, anaerobic sulfur respiration: A novel catabolism in halophilic archaea.</title>
        <authorList>
            <person name="Sorokin D.Y."/>
            <person name="Messina E."/>
            <person name="Smedile F."/>
            <person name="La Cono V."/>
            <person name="Hallsworth J.E."/>
            <person name="Yakimov M.M."/>
        </authorList>
    </citation>
    <scope>NUCLEOTIDE SEQUENCE [LARGE SCALE GENOMIC DNA]</scope>
    <source>
        <strain evidence="2 3">HSR-Est</strain>
        <plasmid evidence="2 3">pHSR-Est01</plasmid>
    </source>
</reference>